<dbReference type="CDD" id="cd20335">
    <property type="entry name" value="BRcat_RBR"/>
    <property type="match status" value="1"/>
</dbReference>
<evidence type="ECO:0000256" key="1">
    <source>
        <dbReference type="ARBA" id="ARBA00001798"/>
    </source>
</evidence>
<evidence type="ECO:0000256" key="2">
    <source>
        <dbReference type="ARBA" id="ARBA00012251"/>
    </source>
</evidence>
<feature type="compositionally biased region" description="Basic and acidic residues" evidence="10">
    <location>
        <begin position="120"/>
        <end position="129"/>
    </location>
</feature>
<dbReference type="GO" id="GO:0016567">
    <property type="term" value="P:protein ubiquitination"/>
    <property type="evidence" value="ECO:0007669"/>
    <property type="project" value="InterPro"/>
</dbReference>
<dbReference type="EMBL" id="JAPQKO010000002">
    <property type="protein sequence ID" value="KAJ5180719.1"/>
    <property type="molecule type" value="Genomic_DNA"/>
</dbReference>
<protein>
    <recommendedName>
        <fullName evidence="2">RBR-type E3 ubiquitin transferase</fullName>
        <ecNumber evidence="2">2.3.2.31</ecNumber>
    </recommendedName>
</protein>
<dbReference type="SUPFAM" id="SSF57850">
    <property type="entry name" value="RING/U-box"/>
    <property type="match status" value="2"/>
</dbReference>
<sequence length="429" mass="48226">MTERSTLPDIREAVAHFLAPHSLPRLGRSRSSAGWPATKSDEVSLVISTPADLSSAGPLSAASFFIEPLPTGSPLSTGSYILTDEEKSTRSISPSTRKIDRRMETTKQPTNSSASKASRLCRDTSKQAEKAQTGLGLRGRLRVLIKNTLPGKEKCTGCDKEIKSGKLIIAPCNHRYCQHCIREMAGVALKNTELFPVRCCSQDIPVKQVVSTLMNAERTTYISRSEEHAVPPSERWYCPQTKCGQWIRPRYLKAGPRGLRCPHCRSFICIKCRDIAHEDRDCETDPMLMEVLNVARHQRWQRCYNCHTMVEKTSGCNHMKCACAAEFCYSCSRRWPCHCRGTTEVVDDAGRLEEDPALDTTMVVAAMEQAERELTEREVADVVTEYEQFEMQRPLSNEAPSQAETRPIWPPGMMWFMEDLAHRIPAGSR</sequence>
<dbReference type="InterPro" id="IPR044066">
    <property type="entry name" value="TRIAD_supradom"/>
</dbReference>
<evidence type="ECO:0000313" key="13">
    <source>
        <dbReference type="EMBL" id="KAJ5180719.1"/>
    </source>
</evidence>
<evidence type="ECO:0000256" key="7">
    <source>
        <dbReference type="ARBA" id="ARBA00022786"/>
    </source>
</evidence>
<keyword evidence="6 9" id="KW-0863">Zinc-finger</keyword>
<evidence type="ECO:0000313" key="14">
    <source>
        <dbReference type="Proteomes" id="UP001146351"/>
    </source>
</evidence>
<dbReference type="InterPro" id="IPR002867">
    <property type="entry name" value="IBR_dom"/>
</dbReference>
<dbReference type="PROSITE" id="PS00518">
    <property type="entry name" value="ZF_RING_1"/>
    <property type="match status" value="1"/>
</dbReference>
<feature type="domain" description="RING-type" evidence="11">
    <location>
        <begin position="155"/>
        <end position="199"/>
    </location>
</feature>
<organism evidence="13 14">
    <name type="scientific">Penicillium capsulatum</name>
    <dbReference type="NCBI Taxonomy" id="69766"/>
    <lineage>
        <taxon>Eukaryota</taxon>
        <taxon>Fungi</taxon>
        <taxon>Dikarya</taxon>
        <taxon>Ascomycota</taxon>
        <taxon>Pezizomycotina</taxon>
        <taxon>Eurotiomycetes</taxon>
        <taxon>Eurotiomycetidae</taxon>
        <taxon>Eurotiales</taxon>
        <taxon>Aspergillaceae</taxon>
        <taxon>Penicillium</taxon>
    </lineage>
</organism>
<accession>A0A9W9IKI3</accession>
<comment type="caution">
    <text evidence="13">The sequence shown here is derived from an EMBL/GenBank/DDBJ whole genome shotgun (WGS) entry which is preliminary data.</text>
</comment>
<evidence type="ECO:0000259" key="12">
    <source>
        <dbReference type="PROSITE" id="PS51873"/>
    </source>
</evidence>
<dbReference type="PROSITE" id="PS51873">
    <property type="entry name" value="TRIAD"/>
    <property type="match status" value="1"/>
</dbReference>
<proteinExistence type="predicted"/>
<dbReference type="InterPro" id="IPR017907">
    <property type="entry name" value="Znf_RING_CS"/>
</dbReference>
<dbReference type="Pfam" id="PF01485">
    <property type="entry name" value="IBR"/>
    <property type="match status" value="1"/>
</dbReference>
<feature type="domain" description="RING-type" evidence="12">
    <location>
        <begin position="151"/>
        <end position="346"/>
    </location>
</feature>
<comment type="catalytic activity">
    <reaction evidence="1">
        <text>[E2 ubiquitin-conjugating enzyme]-S-ubiquitinyl-L-cysteine + [acceptor protein]-L-lysine = [E2 ubiquitin-conjugating enzyme]-L-cysteine + [acceptor protein]-N(6)-ubiquitinyl-L-lysine.</text>
        <dbReference type="EC" id="2.3.2.31"/>
    </reaction>
</comment>
<dbReference type="Gene3D" id="3.30.40.10">
    <property type="entry name" value="Zinc/RING finger domain, C3HC4 (zinc finger)"/>
    <property type="match status" value="1"/>
</dbReference>
<evidence type="ECO:0000256" key="10">
    <source>
        <dbReference type="SAM" id="MobiDB-lite"/>
    </source>
</evidence>
<reference evidence="13" key="1">
    <citation type="submission" date="2022-11" db="EMBL/GenBank/DDBJ databases">
        <authorList>
            <person name="Petersen C."/>
        </authorList>
    </citation>
    <scope>NUCLEOTIDE SEQUENCE</scope>
    <source>
        <strain evidence="13">IBT 21917</strain>
    </source>
</reference>
<dbReference type="InterPro" id="IPR001841">
    <property type="entry name" value="Znf_RING"/>
</dbReference>
<keyword evidence="4" id="KW-0479">Metal-binding</keyword>
<dbReference type="Proteomes" id="UP001146351">
    <property type="component" value="Unassembled WGS sequence"/>
</dbReference>
<evidence type="ECO:0000256" key="9">
    <source>
        <dbReference type="PROSITE-ProRule" id="PRU00175"/>
    </source>
</evidence>
<evidence type="ECO:0000256" key="5">
    <source>
        <dbReference type="ARBA" id="ARBA00022737"/>
    </source>
</evidence>
<keyword evidence="8" id="KW-0862">Zinc</keyword>
<evidence type="ECO:0000256" key="4">
    <source>
        <dbReference type="ARBA" id="ARBA00022723"/>
    </source>
</evidence>
<dbReference type="GO" id="GO:0008270">
    <property type="term" value="F:zinc ion binding"/>
    <property type="evidence" value="ECO:0007669"/>
    <property type="project" value="UniProtKB-KW"/>
</dbReference>
<evidence type="ECO:0000256" key="3">
    <source>
        <dbReference type="ARBA" id="ARBA00022679"/>
    </source>
</evidence>
<feature type="compositionally biased region" description="Polar residues" evidence="10">
    <location>
        <begin position="106"/>
        <end position="116"/>
    </location>
</feature>
<evidence type="ECO:0000256" key="6">
    <source>
        <dbReference type="ARBA" id="ARBA00022771"/>
    </source>
</evidence>
<reference evidence="13" key="2">
    <citation type="journal article" date="2023" name="IMA Fungus">
        <title>Comparative genomic study of the Penicillium genus elucidates a diverse pangenome and 15 lateral gene transfer events.</title>
        <authorList>
            <person name="Petersen C."/>
            <person name="Sorensen T."/>
            <person name="Nielsen M.R."/>
            <person name="Sondergaard T.E."/>
            <person name="Sorensen J.L."/>
            <person name="Fitzpatrick D.A."/>
            <person name="Frisvad J.C."/>
            <person name="Nielsen K.L."/>
        </authorList>
    </citation>
    <scope>NUCLEOTIDE SEQUENCE</scope>
    <source>
        <strain evidence="13">IBT 21917</strain>
    </source>
</reference>
<name>A0A9W9IKI3_9EURO</name>
<dbReference type="PANTHER" id="PTHR11685">
    <property type="entry name" value="RBR FAMILY RING FINGER AND IBR DOMAIN-CONTAINING"/>
    <property type="match status" value="1"/>
</dbReference>
<keyword evidence="3" id="KW-0808">Transferase</keyword>
<dbReference type="GO" id="GO:0061630">
    <property type="term" value="F:ubiquitin protein ligase activity"/>
    <property type="evidence" value="ECO:0007669"/>
    <property type="project" value="UniProtKB-EC"/>
</dbReference>
<dbReference type="InterPro" id="IPR031127">
    <property type="entry name" value="E3_UB_ligase_RBR"/>
</dbReference>
<gene>
    <name evidence="13" type="ORF">N7492_003929</name>
</gene>
<dbReference type="CDD" id="cd22584">
    <property type="entry name" value="Rcat_RBR_unk"/>
    <property type="match status" value="1"/>
</dbReference>
<dbReference type="OrthoDB" id="9977870at2759"/>
<keyword evidence="5" id="KW-0677">Repeat</keyword>
<evidence type="ECO:0000259" key="11">
    <source>
        <dbReference type="PROSITE" id="PS50089"/>
    </source>
</evidence>
<dbReference type="InterPro" id="IPR013083">
    <property type="entry name" value="Znf_RING/FYVE/PHD"/>
</dbReference>
<dbReference type="PROSITE" id="PS50089">
    <property type="entry name" value="ZF_RING_2"/>
    <property type="match status" value="1"/>
</dbReference>
<dbReference type="EC" id="2.3.2.31" evidence="2"/>
<feature type="region of interest" description="Disordered" evidence="10">
    <location>
        <begin position="85"/>
        <end position="133"/>
    </location>
</feature>
<dbReference type="Gene3D" id="1.20.120.1750">
    <property type="match status" value="1"/>
</dbReference>
<dbReference type="AlphaFoldDB" id="A0A9W9IKI3"/>
<keyword evidence="7" id="KW-0833">Ubl conjugation pathway</keyword>
<evidence type="ECO:0000256" key="8">
    <source>
        <dbReference type="ARBA" id="ARBA00022833"/>
    </source>
</evidence>
<keyword evidence="14" id="KW-1185">Reference proteome</keyword>